<evidence type="ECO:0000256" key="1">
    <source>
        <dbReference type="ARBA" id="ARBA00010634"/>
    </source>
</evidence>
<evidence type="ECO:0000256" key="4">
    <source>
        <dbReference type="SAM" id="SignalP"/>
    </source>
</evidence>
<keyword evidence="2 4" id="KW-0732">Signal</keyword>
<dbReference type="PANTHER" id="PTHR30035:SF3">
    <property type="entry name" value="INTERMEMBRANE PHOSPHOLIPID TRANSPORT SYSTEM LIPOPROTEIN MLAA"/>
    <property type="match status" value="1"/>
</dbReference>
<dbReference type="PANTHER" id="PTHR30035">
    <property type="entry name" value="LIPOPROTEIN VACJ-RELATED"/>
    <property type="match status" value="1"/>
</dbReference>
<dbReference type="InterPro" id="IPR007428">
    <property type="entry name" value="MlaA"/>
</dbReference>
<evidence type="ECO:0000313" key="5">
    <source>
        <dbReference type="EMBL" id="PWR00070.1"/>
    </source>
</evidence>
<dbReference type="EMBL" id="QGKM01000005">
    <property type="protein sequence ID" value="PWR00070.1"/>
    <property type="molecule type" value="Genomic_DNA"/>
</dbReference>
<evidence type="ECO:0000256" key="3">
    <source>
        <dbReference type="SAM" id="MobiDB-lite"/>
    </source>
</evidence>
<dbReference type="Pfam" id="PF04333">
    <property type="entry name" value="MlaA"/>
    <property type="match status" value="1"/>
</dbReference>
<proteinExistence type="inferred from homology"/>
<dbReference type="OrthoDB" id="9785326at2"/>
<dbReference type="Proteomes" id="UP000245539">
    <property type="component" value="Unassembled WGS sequence"/>
</dbReference>
<comment type="caution">
    <text evidence="5">The sequence shown here is derived from an EMBL/GenBank/DDBJ whole genome shotgun (WGS) entry which is preliminary data.</text>
</comment>
<feature type="chain" id="PRO_5016395626" evidence="4">
    <location>
        <begin position="21"/>
        <end position="258"/>
    </location>
</feature>
<evidence type="ECO:0000256" key="2">
    <source>
        <dbReference type="ARBA" id="ARBA00022729"/>
    </source>
</evidence>
<dbReference type="RefSeq" id="WP_109836127.1">
    <property type="nucleotide sequence ID" value="NZ_QGKM01000005.1"/>
</dbReference>
<dbReference type="PRINTS" id="PR01805">
    <property type="entry name" value="VACJLIPOPROT"/>
</dbReference>
<evidence type="ECO:0000313" key="6">
    <source>
        <dbReference type="Proteomes" id="UP000245539"/>
    </source>
</evidence>
<organism evidence="5 6">
    <name type="scientific">Leucothrix pacifica</name>
    <dbReference type="NCBI Taxonomy" id="1247513"/>
    <lineage>
        <taxon>Bacteria</taxon>
        <taxon>Pseudomonadati</taxon>
        <taxon>Pseudomonadota</taxon>
        <taxon>Gammaproteobacteria</taxon>
        <taxon>Thiotrichales</taxon>
        <taxon>Thiotrichaceae</taxon>
        <taxon>Leucothrix</taxon>
    </lineage>
</organism>
<feature type="region of interest" description="Disordered" evidence="3">
    <location>
        <begin position="235"/>
        <end position="258"/>
    </location>
</feature>
<dbReference type="GO" id="GO:0120010">
    <property type="term" value="P:intermembrane phospholipid transfer"/>
    <property type="evidence" value="ECO:0007669"/>
    <property type="project" value="TreeGrafter"/>
</dbReference>
<keyword evidence="6" id="KW-1185">Reference proteome</keyword>
<protein>
    <submittedName>
        <fullName evidence="5">ABC transporter</fullName>
    </submittedName>
</protein>
<comment type="similarity">
    <text evidence="1">Belongs to the MlaA family.</text>
</comment>
<sequence length="258" mass="28297">MLQRAWLQCLGIVIILSTQSACTSLSADITGETPRIGNVERTSWENTNRGIYRFNKGLDRTVVKPIAKGYQAVTPAIVDRGVTNFFGNLSDVKTTINSLLQLKGRSAASSAGRVVVNSTVGLGGFFDVASKLKLKKYDEDFGQTMARWGVKSGPYVMLPLLGPSTVRDAVGLVADGFIDPSSYVKYPVALNAVKVIDKRADLLPTEKALEDLSADQYSALRDVWLQRRAYQLRDGKEDAASEEKSNDMIDLLEELEDE</sequence>
<feature type="signal peptide" evidence="4">
    <location>
        <begin position="1"/>
        <end position="20"/>
    </location>
</feature>
<dbReference type="AlphaFoldDB" id="A0A317CP03"/>
<dbReference type="GO" id="GO:0016020">
    <property type="term" value="C:membrane"/>
    <property type="evidence" value="ECO:0007669"/>
    <property type="project" value="InterPro"/>
</dbReference>
<name>A0A317CP03_9GAMM</name>
<gene>
    <name evidence="5" type="ORF">DKW60_02720</name>
</gene>
<reference evidence="5 6" key="1">
    <citation type="submission" date="2018-05" db="EMBL/GenBank/DDBJ databases">
        <title>Leucothrix arctica sp. nov., isolated from Arctic seawater.</title>
        <authorList>
            <person name="Choi A."/>
            <person name="Baek K."/>
        </authorList>
    </citation>
    <scope>NUCLEOTIDE SEQUENCE [LARGE SCALE GENOMIC DNA]</scope>
    <source>
        <strain evidence="5 6">JCM 18388</strain>
    </source>
</reference>
<accession>A0A317CP03</accession>
<feature type="compositionally biased region" description="Basic and acidic residues" evidence="3">
    <location>
        <begin position="235"/>
        <end position="247"/>
    </location>
</feature>